<evidence type="ECO:0000313" key="10">
    <source>
        <dbReference type="Proteomes" id="UP001485043"/>
    </source>
</evidence>
<dbReference type="GO" id="GO:0009881">
    <property type="term" value="F:photoreceptor activity"/>
    <property type="evidence" value="ECO:0007669"/>
    <property type="project" value="UniProtKB-KW"/>
</dbReference>
<reference evidence="9 10" key="1">
    <citation type="journal article" date="2024" name="Nat. Commun.">
        <title>Phylogenomics reveals the evolutionary origins of lichenization in chlorophyte algae.</title>
        <authorList>
            <person name="Puginier C."/>
            <person name="Libourel C."/>
            <person name="Otte J."/>
            <person name="Skaloud P."/>
            <person name="Haon M."/>
            <person name="Grisel S."/>
            <person name="Petersen M."/>
            <person name="Berrin J.G."/>
            <person name="Delaux P.M."/>
            <person name="Dal Grande F."/>
            <person name="Keller J."/>
        </authorList>
    </citation>
    <scope>NUCLEOTIDE SEQUENCE [LARGE SCALE GENOMIC DNA]</scope>
    <source>
        <strain evidence="9 10">SAG 2523</strain>
    </source>
</reference>
<evidence type="ECO:0000256" key="1">
    <source>
        <dbReference type="ARBA" id="ARBA00022543"/>
    </source>
</evidence>
<proteinExistence type="predicted"/>
<feature type="domain" description="PAC" evidence="8">
    <location>
        <begin position="1"/>
        <end position="51"/>
    </location>
</feature>
<dbReference type="SUPFAM" id="SSF55785">
    <property type="entry name" value="PYP-like sensor domain (PAS domain)"/>
    <property type="match status" value="1"/>
</dbReference>
<keyword evidence="1" id="KW-0600">Photoreceptor protein</keyword>
<keyword evidence="10" id="KW-1185">Reference proteome</keyword>
<feature type="non-terminal residue" evidence="9">
    <location>
        <position position="1"/>
    </location>
</feature>
<comment type="caution">
    <text evidence="9">The sequence shown here is derived from an EMBL/GenBank/DDBJ whole genome shotgun (WGS) entry which is preliminary data.</text>
</comment>
<feature type="domain" description="PAS" evidence="7">
    <location>
        <begin position="140"/>
        <end position="186"/>
    </location>
</feature>
<evidence type="ECO:0000259" key="7">
    <source>
        <dbReference type="PROSITE" id="PS50112"/>
    </source>
</evidence>
<keyword evidence="2" id="KW-0716">Sensory transduction</keyword>
<dbReference type="PANTHER" id="PTHR47429">
    <property type="entry name" value="PROTEIN TWIN LOV 1"/>
    <property type="match status" value="1"/>
</dbReference>
<feature type="domain" description="PAC" evidence="8">
    <location>
        <begin position="189"/>
        <end position="243"/>
    </location>
</feature>
<dbReference type="GO" id="GO:0005634">
    <property type="term" value="C:nucleus"/>
    <property type="evidence" value="ECO:0007669"/>
    <property type="project" value="TreeGrafter"/>
</dbReference>
<dbReference type="SMART" id="SM00086">
    <property type="entry name" value="PAC"/>
    <property type="match status" value="2"/>
</dbReference>
<dbReference type="PANTHER" id="PTHR47429:SF2">
    <property type="entry name" value="PROTEIN TWIN LOV 1"/>
    <property type="match status" value="1"/>
</dbReference>
<dbReference type="Pfam" id="PF13426">
    <property type="entry name" value="PAS_9"/>
    <property type="match status" value="2"/>
</dbReference>
<dbReference type="Gene3D" id="3.30.450.20">
    <property type="entry name" value="PAS domain"/>
    <property type="match status" value="2"/>
</dbReference>
<evidence type="ECO:0000256" key="3">
    <source>
        <dbReference type="ARBA" id="ARBA00022630"/>
    </source>
</evidence>
<dbReference type="InterPro" id="IPR035965">
    <property type="entry name" value="PAS-like_dom_sf"/>
</dbReference>
<keyword evidence="3" id="KW-0285">Flavoprotein</keyword>
<dbReference type="EMBL" id="JALJOV010001973">
    <property type="protein sequence ID" value="KAK9837207.1"/>
    <property type="molecule type" value="Genomic_DNA"/>
</dbReference>
<accession>A0AAW1RTT5</accession>
<organism evidence="9 10">
    <name type="scientific">Apatococcus fuscideae</name>
    <dbReference type="NCBI Taxonomy" id="2026836"/>
    <lineage>
        <taxon>Eukaryota</taxon>
        <taxon>Viridiplantae</taxon>
        <taxon>Chlorophyta</taxon>
        <taxon>core chlorophytes</taxon>
        <taxon>Trebouxiophyceae</taxon>
        <taxon>Chlorellales</taxon>
        <taxon>Chlorellaceae</taxon>
        <taxon>Apatococcus</taxon>
    </lineage>
</organism>
<evidence type="ECO:0008006" key="11">
    <source>
        <dbReference type="Google" id="ProtNLM"/>
    </source>
</evidence>
<sequence>VCLLNYKKDGAPFYNQFYLAPILDTWGAAQFYVGLQMDVTGSVGQMPAMRASADFSQSTGEFLSHDPPRERVDVTCPDAVAAERRQSCEIRESFQGWDAVVGDKQANSPRAQIPASLLSPLLRLRHSFCLADALSPELPMVHVSPEFLSLTGYTRDEVIGKNCRFLQGPDTAQEDIETIRRAVGSHHPKPVTVRMLNYKKCGTAFWNNLHIAPVRNAGGQVVFFVGVLQDVTAAPSPAGSPMSSQSSSFRKGSAFSRAVSLPDRPPAASALAVVVAAAAAAGSSAAAAKPRATVASEQAALGIASGMREGSAPSGSHRQSSRLMGPAA</sequence>
<gene>
    <name evidence="9" type="ORF">WJX84_003727</name>
</gene>
<dbReference type="PROSITE" id="PS50112">
    <property type="entry name" value="PAS"/>
    <property type="match status" value="1"/>
</dbReference>
<feature type="compositionally biased region" description="Polar residues" evidence="6">
    <location>
        <begin position="313"/>
        <end position="322"/>
    </location>
</feature>
<protein>
    <recommendedName>
        <fullName evidence="11">LOV domain-containing protein</fullName>
    </recommendedName>
</protein>
<keyword evidence="1" id="KW-0675">Receptor</keyword>
<keyword evidence="4" id="KW-0288">FMN</keyword>
<name>A0AAW1RTT5_9CHLO</name>
<dbReference type="InterPro" id="IPR000700">
    <property type="entry name" value="PAS-assoc_C"/>
</dbReference>
<dbReference type="CDD" id="cd00130">
    <property type="entry name" value="PAS"/>
    <property type="match status" value="1"/>
</dbReference>
<evidence type="ECO:0000256" key="4">
    <source>
        <dbReference type="ARBA" id="ARBA00022643"/>
    </source>
</evidence>
<evidence type="ECO:0000256" key="6">
    <source>
        <dbReference type="SAM" id="MobiDB-lite"/>
    </source>
</evidence>
<dbReference type="InterPro" id="IPR001610">
    <property type="entry name" value="PAC"/>
</dbReference>
<dbReference type="Proteomes" id="UP001485043">
    <property type="component" value="Unassembled WGS sequence"/>
</dbReference>
<dbReference type="GO" id="GO:0009637">
    <property type="term" value="P:response to blue light"/>
    <property type="evidence" value="ECO:0007669"/>
    <property type="project" value="UniProtKB-ARBA"/>
</dbReference>
<evidence type="ECO:0000256" key="5">
    <source>
        <dbReference type="ARBA" id="ARBA00022991"/>
    </source>
</evidence>
<feature type="region of interest" description="Disordered" evidence="6">
    <location>
        <begin position="305"/>
        <end position="328"/>
    </location>
</feature>
<dbReference type="PROSITE" id="PS50113">
    <property type="entry name" value="PAC"/>
    <property type="match status" value="2"/>
</dbReference>
<dbReference type="NCBIfam" id="TIGR00229">
    <property type="entry name" value="sensory_box"/>
    <property type="match status" value="1"/>
</dbReference>
<evidence type="ECO:0000259" key="8">
    <source>
        <dbReference type="PROSITE" id="PS50113"/>
    </source>
</evidence>
<evidence type="ECO:0000256" key="2">
    <source>
        <dbReference type="ARBA" id="ARBA00022606"/>
    </source>
</evidence>
<dbReference type="InterPro" id="IPR000014">
    <property type="entry name" value="PAS"/>
</dbReference>
<keyword evidence="5" id="KW-0157">Chromophore</keyword>
<evidence type="ECO:0000313" key="9">
    <source>
        <dbReference type="EMBL" id="KAK9837207.1"/>
    </source>
</evidence>
<dbReference type="AlphaFoldDB" id="A0AAW1RTT5"/>